<feature type="region of interest" description="Disordered" evidence="3">
    <location>
        <begin position="567"/>
        <end position="610"/>
    </location>
</feature>
<feature type="region of interest" description="Disordered" evidence="3">
    <location>
        <begin position="414"/>
        <end position="434"/>
    </location>
</feature>
<evidence type="ECO:0000256" key="1">
    <source>
        <dbReference type="ARBA" id="ARBA00004123"/>
    </source>
</evidence>
<evidence type="ECO:0000313" key="4">
    <source>
        <dbReference type="EMBL" id="PWV20906.1"/>
    </source>
</evidence>
<feature type="compositionally biased region" description="Basic and acidic residues" evidence="3">
    <location>
        <begin position="224"/>
        <end position="238"/>
    </location>
</feature>
<name>A0A2V2XJD4_TRYCR</name>
<keyword evidence="2" id="KW-0539">Nucleus</keyword>
<dbReference type="VEuPathDB" id="TriTrypDB:TcG_03156"/>
<dbReference type="VEuPathDB" id="TriTrypDB:TCSYLVIO_002327"/>
<dbReference type="VEuPathDB" id="TriTrypDB:TCDM_01300"/>
<feature type="compositionally biased region" description="Basic and acidic residues" evidence="3">
    <location>
        <begin position="573"/>
        <end position="582"/>
    </location>
</feature>
<dbReference type="OrthoDB" id="249380at2759"/>
<feature type="compositionally biased region" description="Polar residues" evidence="3">
    <location>
        <begin position="208"/>
        <end position="217"/>
    </location>
</feature>
<evidence type="ECO:0000256" key="2">
    <source>
        <dbReference type="ARBA" id="ARBA00023242"/>
    </source>
</evidence>
<dbReference type="VEuPathDB" id="TriTrypDB:Tc_MARK_1046"/>
<proteinExistence type="predicted"/>
<dbReference type="PROSITE" id="PS51542">
    <property type="entry name" value="FYRN"/>
    <property type="match status" value="1"/>
</dbReference>
<feature type="compositionally biased region" description="Low complexity" evidence="3">
    <location>
        <begin position="417"/>
        <end position="430"/>
    </location>
</feature>
<dbReference type="VEuPathDB" id="TriTrypDB:TcBrA4_0106590"/>
<comment type="subcellular location">
    <subcellularLocation>
        <location evidence="1">Nucleus</location>
    </subcellularLocation>
</comment>
<dbReference type="VEuPathDB" id="TriTrypDB:C3747_4g694"/>
<dbReference type="PROSITE" id="PS51543">
    <property type="entry name" value="FYRC"/>
    <property type="match status" value="1"/>
</dbReference>
<sequence>MLRIVSLGSIVDDPRFIYRNKHKAMPYPVGYTIERGVFIGAGGNALGEKAKVLFPGDEGADAHVADVYFTASIKKGLDGGSLFEVIRSDRPDVVHSGDNPSTPWRKAFDAAAQDFSERLGEIVGEKRDANGGMVVRGPRWFGLTLDSVSARLKTLPGASVVFRDGKDASREGKKTREGGATTATAATTTEKGKKDSRTRSSAASSQQVLSRTDTSAPSKRRRVTEKEQNDDSDTKAIIDDDDDVPLNLLVTGRISGLHEPCQVCGLRTSFCPMTGKPHGVAKSQRSSGVSAQGEASGKKSRTPLKSNVPSDTVETASNRAGRKRLRDTNGVDAANAPTVKRSRGGASKPATRQKTVKVETPSASAASTQDGQRRRLVQLKLPGQESKTESVDMEEMPLTTLLARKMLTATGSVKTVSSPLPTLPSPTQSPFWRPPLAEPESQKALRVLQRLIRAEEVIHVPFASLLHLPLVASAKPRTVKKKKQEGEDTTVAEEPGEDAGNVMDEDNSAAATIAGKKKNLVEGKDRHPLDITDVAFSVAGKRYVKFMQLYTSERMKLDLLKKADVIQPVQRTRGTEKKHTETTEGVAPASSSSIHADEENNELKQELQQS</sequence>
<feature type="region of interest" description="Disordered" evidence="3">
    <location>
        <begin position="477"/>
        <end position="504"/>
    </location>
</feature>
<dbReference type="VEuPathDB" id="TriTrypDB:TcCLB.507513.80"/>
<reference evidence="4 5" key="1">
    <citation type="journal article" date="2018" name="Microb. Genom.">
        <title>Expanding an expanded genome: long-read sequencing of Trypanosoma cruzi.</title>
        <authorList>
            <person name="Berna L."/>
            <person name="Rodriguez M."/>
            <person name="Chiribao M.L."/>
            <person name="Parodi-Talice A."/>
            <person name="Pita S."/>
            <person name="Rijo G."/>
            <person name="Alvarez-Valin F."/>
            <person name="Robello C."/>
        </authorList>
    </citation>
    <scope>NUCLEOTIDE SEQUENCE [LARGE SCALE GENOMIC DNA]</scope>
    <source>
        <strain evidence="4 5">TCC</strain>
    </source>
</reference>
<accession>A0A2V2XJD4</accession>
<dbReference type="VEuPathDB" id="TriTrypDB:C4B63_8g477"/>
<dbReference type="EMBL" id="PRFC01000004">
    <property type="protein sequence ID" value="PWV20906.1"/>
    <property type="molecule type" value="Genomic_DNA"/>
</dbReference>
<dbReference type="Proteomes" id="UP000246078">
    <property type="component" value="Unassembled WGS sequence"/>
</dbReference>
<protein>
    <submittedName>
        <fullName evidence="4">ISWI complex protein</fullName>
    </submittedName>
</protein>
<feature type="compositionally biased region" description="Acidic residues" evidence="3">
    <location>
        <begin position="487"/>
        <end position="504"/>
    </location>
</feature>
<evidence type="ECO:0000313" key="5">
    <source>
        <dbReference type="Proteomes" id="UP000246078"/>
    </source>
</evidence>
<feature type="compositionally biased region" description="Low complexity" evidence="3">
    <location>
        <begin position="178"/>
        <end position="189"/>
    </location>
</feature>
<dbReference type="AlphaFoldDB" id="A0A2V2XJD4"/>
<dbReference type="VEuPathDB" id="TriTrypDB:ECC02_004565"/>
<organism evidence="4 5">
    <name type="scientific">Trypanosoma cruzi</name>
    <dbReference type="NCBI Taxonomy" id="5693"/>
    <lineage>
        <taxon>Eukaryota</taxon>
        <taxon>Discoba</taxon>
        <taxon>Euglenozoa</taxon>
        <taxon>Kinetoplastea</taxon>
        <taxon>Metakinetoplastina</taxon>
        <taxon>Trypanosomatida</taxon>
        <taxon>Trypanosomatidae</taxon>
        <taxon>Trypanosoma</taxon>
        <taxon>Schizotrypanum</taxon>
    </lineage>
</organism>
<dbReference type="InterPro" id="IPR003889">
    <property type="entry name" value="FYrich_C"/>
</dbReference>
<dbReference type="VEuPathDB" id="TriTrypDB:BCY84_13416"/>
<dbReference type="Gene3D" id="3.30.160.360">
    <property type="match status" value="1"/>
</dbReference>
<feature type="region of interest" description="Disordered" evidence="3">
    <location>
        <begin position="276"/>
        <end position="375"/>
    </location>
</feature>
<feature type="compositionally biased region" description="Basic and acidic residues" evidence="3">
    <location>
        <begin position="166"/>
        <end position="177"/>
    </location>
</feature>
<dbReference type="VEuPathDB" id="TriTrypDB:TcCL_NonESM00824"/>
<dbReference type="VEuPathDB" id="TriTrypDB:TcCLB.503899.40"/>
<dbReference type="GO" id="GO:0005634">
    <property type="term" value="C:nucleus"/>
    <property type="evidence" value="ECO:0007669"/>
    <property type="project" value="UniProtKB-SubCell"/>
</dbReference>
<feature type="compositionally biased region" description="Polar residues" evidence="3">
    <location>
        <begin position="303"/>
        <end position="318"/>
    </location>
</feature>
<feature type="region of interest" description="Disordered" evidence="3">
    <location>
        <begin position="166"/>
        <end position="239"/>
    </location>
</feature>
<dbReference type="OMA" id="ALSINEW"/>
<evidence type="ECO:0000256" key="3">
    <source>
        <dbReference type="SAM" id="MobiDB-lite"/>
    </source>
</evidence>
<feature type="compositionally biased region" description="Basic and acidic residues" evidence="3">
    <location>
        <begin position="595"/>
        <end position="610"/>
    </location>
</feature>
<comment type="caution">
    <text evidence="4">The sequence shown here is derived from an EMBL/GenBank/DDBJ whole genome shotgun (WGS) entry which is preliminary data.</text>
</comment>
<dbReference type="InterPro" id="IPR003888">
    <property type="entry name" value="FYrich_N"/>
</dbReference>
<feature type="compositionally biased region" description="Polar residues" evidence="3">
    <location>
        <begin position="361"/>
        <end position="370"/>
    </location>
</feature>
<gene>
    <name evidence="4" type="ORF">C3747_4g694</name>
</gene>